<dbReference type="Pfam" id="PF20803">
    <property type="entry name" value="PaaX_M"/>
    <property type="match status" value="1"/>
</dbReference>
<feature type="domain" description="Transcriptional repressor PaaX-like N-terminal" evidence="2">
    <location>
        <begin position="32"/>
        <end position="99"/>
    </location>
</feature>
<organism evidence="5 6">
    <name type="scientific">Planosporangium mesophilum</name>
    <dbReference type="NCBI Taxonomy" id="689768"/>
    <lineage>
        <taxon>Bacteria</taxon>
        <taxon>Bacillati</taxon>
        <taxon>Actinomycetota</taxon>
        <taxon>Actinomycetes</taxon>
        <taxon>Micromonosporales</taxon>
        <taxon>Micromonosporaceae</taxon>
        <taxon>Planosporangium</taxon>
    </lineage>
</organism>
<dbReference type="PANTHER" id="PTHR30319">
    <property type="entry name" value="PHENYLACETIC ACID REGULATOR-RELATED TRANSCRIPTIONAL REPRESSOR"/>
    <property type="match status" value="1"/>
</dbReference>
<dbReference type="InterPro" id="IPR011965">
    <property type="entry name" value="PaaX_trns_reg"/>
</dbReference>
<dbReference type="InterPro" id="IPR013225">
    <property type="entry name" value="PaaX_C"/>
</dbReference>
<dbReference type="EMBL" id="BOON01000033">
    <property type="protein sequence ID" value="GII24024.1"/>
    <property type="molecule type" value="Genomic_DNA"/>
</dbReference>
<dbReference type="InterPro" id="IPR012906">
    <property type="entry name" value="PaaX-like_N"/>
</dbReference>
<dbReference type="Pfam" id="PF08223">
    <property type="entry name" value="PaaX_C"/>
    <property type="match status" value="1"/>
</dbReference>
<evidence type="ECO:0000313" key="5">
    <source>
        <dbReference type="EMBL" id="GII24024.1"/>
    </source>
</evidence>
<evidence type="ECO:0000259" key="4">
    <source>
        <dbReference type="Pfam" id="PF20803"/>
    </source>
</evidence>
<feature type="domain" description="Transcriptional repressor PaaX-like central Cas2-like" evidence="4">
    <location>
        <begin position="120"/>
        <end position="201"/>
    </location>
</feature>
<dbReference type="GO" id="GO:0006351">
    <property type="term" value="P:DNA-templated transcription"/>
    <property type="evidence" value="ECO:0007669"/>
    <property type="project" value="InterPro"/>
</dbReference>
<proteinExistence type="predicted"/>
<evidence type="ECO:0000259" key="2">
    <source>
        <dbReference type="Pfam" id="PF07848"/>
    </source>
</evidence>
<dbReference type="RefSeq" id="WP_239088301.1">
    <property type="nucleotide sequence ID" value="NZ_BOON01000033.1"/>
</dbReference>
<reference evidence="5" key="1">
    <citation type="submission" date="2021-01" db="EMBL/GenBank/DDBJ databases">
        <title>Whole genome shotgun sequence of Planosporangium mesophilum NBRC 109066.</title>
        <authorList>
            <person name="Komaki H."/>
            <person name="Tamura T."/>
        </authorList>
    </citation>
    <scope>NUCLEOTIDE SEQUENCE</scope>
    <source>
        <strain evidence="5">NBRC 109066</strain>
    </source>
</reference>
<dbReference type="PIRSF" id="PIRSF020623">
    <property type="entry name" value="PaaX"/>
    <property type="match status" value="1"/>
</dbReference>
<name>A0A8J3TCZ8_9ACTN</name>
<dbReference type="PANTHER" id="PTHR30319:SF1">
    <property type="entry name" value="TRANSCRIPTIONAL REPRESSOR PAAX"/>
    <property type="match status" value="1"/>
</dbReference>
<dbReference type="Pfam" id="PF07848">
    <property type="entry name" value="PaaX"/>
    <property type="match status" value="1"/>
</dbReference>
<dbReference type="InterPro" id="IPR036388">
    <property type="entry name" value="WH-like_DNA-bd_sf"/>
</dbReference>
<gene>
    <name evidence="5" type="primary">paaX_2</name>
    <name evidence="5" type="ORF">Pme01_36210</name>
</gene>
<accession>A0A8J3TCZ8</accession>
<comment type="caution">
    <text evidence="5">The sequence shown here is derived from an EMBL/GenBank/DDBJ whole genome shotgun (WGS) entry which is preliminary data.</text>
</comment>
<feature type="domain" description="Transcriptional repressor PaaX-like C-terminal" evidence="3">
    <location>
        <begin position="206"/>
        <end position="287"/>
    </location>
</feature>
<feature type="region of interest" description="Disordered" evidence="1">
    <location>
        <begin position="1"/>
        <end position="29"/>
    </location>
</feature>
<dbReference type="Gene3D" id="1.10.10.10">
    <property type="entry name" value="Winged helix-like DNA-binding domain superfamily/Winged helix DNA-binding domain"/>
    <property type="match status" value="1"/>
</dbReference>
<feature type="compositionally biased region" description="Basic and acidic residues" evidence="1">
    <location>
        <begin position="20"/>
        <end position="29"/>
    </location>
</feature>
<evidence type="ECO:0000256" key="1">
    <source>
        <dbReference type="SAM" id="MobiDB-lite"/>
    </source>
</evidence>
<sequence length="298" mass="33419">MAPRERTATAEVAAPARLGESAERQREKPAASARSLLLTVLGEFVLPRGGEVWTGTLIDALGALDVEEKSARQALARTAAEGLLTSTRHGRRVRWSLTPAGDRLLREGTDRIYGFMRKPHGWDGRWLVLTVGVPETQRQLRHRLRTRLTWLGLGSPGASLWVVPDASKEAAVRDIIRELDLTDRAYAWTGPSAQIGDTAKLITAAWDLDDVEQRYLSFIERFEGLTVSSDRGAFVSQVLLIQEWRRFPFLDPDLPAELLDHDWPGPRAAAAFHHLHSRWHRRAQDEWDRMDSGAAARS</sequence>
<protein>
    <submittedName>
        <fullName evidence="5">PaaX family transcriptional regulator</fullName>
    </submittedName>
</protein>
<evidence type="ECO:0000259" key="3">
    <source>
        <dbReference type="Pfam" id="PF08223"/>
    </source>
</evidence>
<evidence type="ECO:0000313" key="6">
    <source>
        <dbReference type="Proteomes" id="UP000599074"/>
    </source>
</evidence>
<dbReference type="Gene3D" id="3.30.70.2650">
    <property type="match status" value="1"/>
</dbReference>
<keyword evidence="6" id="KW-1185">Reference proteome</keyword>
<dbReference type="AlphaFoldDB" id="A0A8J3TCZ8"/>
<dbReference type="InterPro" id="IPR048846">
    <property type="entry name" value="PaaX-like_central"/>
</dbReference>
<dbReference type="Proteomes" id="UP000599074">
    <property type="component" value="Unassembled WGS sequence"/>
</dbReference>
<dbReference type="Gene3D" id="1.20.58.1460">
    <property type="match status" value="1"/>
</dbReference>